<dbReference type="OrthoDB" id="8959642at2759"/>
<reference evidence="8" key="1">
    <citation type="journal article" date="2016" name="Nat. Commun.">
        <title>The channel catfish genome sequence provides insights into the evolution of scale formation in teleosts.</title>
        <authorList>
            <person name="Liu Z."/>
            <person name="Liu S."/>
            <person name="Yao J."/>
            <person name="Bao L."/>
            <person name="Zhang J."/>
            <person name="Li Y."/>
            <person name="Jiang C."/>
            <person name="Sun L."/>
            <person name="Wang R."/>
            <person name="Zhang Y."/>
            <person name="Zhou T."/>
            <person name="Zeng Q."/>
            <person name="Fu Q."/>
            <person name="Gao S."/>
            <person name="Li N."/>
            <person name="Koren S."/>
            <person name="Jiang Y."/>
            <person name="Zimin A."/>
            <person name="Xu P."/>
            <person name="Phillippy A.M."/>
            <person name="Geng X."/>
            <person name="Song L."/>
            <person name="Sun F."/>
            <person name="Li C."/>
            <person name="Wang X."/>
            <person name="Chen A."/>
            <person name="Jin Y."/>
            <person name="Yuan Z."/>
            <person name="Yang Y."/>
            <person name="Tan S."/>
            <person name="Peatman E."/>
            <person name="Lu J."/>
            <person name="Qin Z."/>
            <person name="Dunham R."/>
            <person name="Li Z."/>
            <person name="Sonstegard T."/>
            <person name="Feng J."/>
            <person name="Danzmann R.G."/>
            <person name="Schroeder S."/>
            <person name="Scheffler B."/>
            <person name="Duke M.V."/>
            <person name="Ballard L."/>
            <person name="Kucuktas H."/>
            <person name="Kaltenboeck L."/>
            <person name="Liu H."/>
            <person name="Armbruster J."/>
            <person name="Xie Y."/>
            <person name="Kirby M.L."/>
            <person name="Tian Y."/>
            <person name="Flanagan M.E."/>
            <person name="Mu W."/>
            <person name="Waldbieser G.C."/>
        </authorList>
    </citation>
    <scope>NUCLEOTIDE SEQUENCE [LARGE SCALE GENOMIC DNA]</scope>
    <source>
        <strain evidence="8">SDA103</strain>
    </source>
</reference>
<reference evidence="9" key="2">
    <citation type="submission" date="2025-08" db="UniProtKB">
        <authorList>
            <consortium name="RefSeq"/>
        </authorList>
    </citation>
    <scope>IDENTIFICATION</scope>
    <source>
        <tissue evidence="9">Blood</tissue>
    </source>
</reference>
<dbReference type="Proteomes" id="UP000221080">
    <property type="component" value="Chromosome 11"/>
</dbReference>
<keyword evidence="3 5" id="KW-0472">Membrane</keyword>
<dbReference type="InterPro" id="IPR036179">
    <property type="entry name" value="Ig-like_dom_sf"/>
</dbReference>
<evidence type="ECO:0000256" key="3">
    <source>
        <dbReference type="ARBA" id="ARBA00023136"/>
    </source>
</evidence>
<evidence type="ECO:0000256" key="1">
    <source>
        <dbReference type="ARBA" id="ARBA00004370"/>
    </source>
</evidence>
<dbReference type="InterPro" id="IPR003599">
    <property type="entry name" value="Ig_sub"/>
</dbReference>
<dbReference type="GO" id="GO:0005886">
    <property type="term" value="C:plasma membrane"/>
    <property type="evidence" value="ECO:0007669"/>
    <property type="project" value="TreeGrafter"/>
</dbReference>
<feature type="domain" description="Immunoglobulin" evidence="7">
    <location>
        <begin position="18"/>
        <end position="119"/>
    </location>
</feature>
<keyword evidence="2 5" id="KW-0812">Transmembrane</keyword>
<feature type="transmembrane region" description="Helical" evidence="5">
    <location>
        <begin position="262"/>
        <end position="286"/>
    </location>
</feature>
<feature type="region of interest" description="Disordered" evidence="4">
    <location>
        <begin position="298"/>
        <end position="317"/>
    </location>
</feature>
<sequence>MKILLIFTLCLISDGGASKNITGYSGGGVFIKCKYHTEYTEKQKYFCKGSVPGCSDQIKTGAKNEWINSGRFSLFDDTKSAEFSVKIRELTGEDTGTYQCGVDISWGNDIYTPVELKVKKDLSYEKSISKTVHVGGDLNISCKYPQSFRRDPKFLCKTRLQRAACSYKASVKESRKYVNEGKFSLYDDGETQMFTVSIRNVTEKDSGEYWCGAEAAWTSDHGYKVYFTQINLTVTEPRVPVSASIPTQPSSLSESTPSSPPAGFPVSTVITVSVILLLLLIAIIFLTLTLQKRCRGTASTGRSSVQGSGNNQGVPLDDCYYEEIKDTRRLPASDEESSTIYSTAQLPTILSDPQTVYSNTELPTILCDSAVYSTAQRPTIPSDQDIYSTAHLPTRLSAEKSDEGLT</sequence>
<feature type="signal peptide" evidence="6">
    <location>
        <begin position="1"/>
        <end position="18"/>
    </location>
</feature>
<dbReference type="SMART" id="SM00409">
    <property type="entry name" value="IG"/>
    <property type="match status" value="2"/>
</dbReference>
<name>A0A9F7RMM6_ICTPU</name>
<evidence type="ECO:0000313" key="9">
    <source>
        <dbReference type="RefSeq" id="XP_053539518.1"/>
    </source>
</evidence>
<dbReference type="Pfam" id="PF07686">
    <property type="entry name" value="V-set"/>
    <property type="match status" value="2"/>
</dbReference>
<evidence type="ECO:0000256" key="4">
    <source>
        <dbReference type="SAM" id="MobiDB-lite"/>
    </source>
</evidence>
<evidence type="ECO:0000259" key="7">
    <source>
        <dbReference type="SMART" id="SM00409"/>
    </source>
</evidence>
<feature type="compositionally biased region" description="Polar residues" evidence="4">
    <location>
        <begin position="298"/>
        <end position="313"/>
    </location>
</feature>
<dbReference type="InterPro" id="IPR013106">
    <property type="entry name" value="Ig_V-set"/>
</dbReference>
<dbReference type="InterPro" id="IPR050671">
    <property type="entry name" value="CD300_family_receptors"/>
</dbReference>
<feature type="chain" id="PRO_5039890050" evidence="6">
    <location>
        <begin position="19"/>
        <end position="406"/>
    </location>
</feature>
<accession>A0A9F7RMM6</accession>
<evidence type="ECO:0000256" key="2">
    <source>
        <dbReference type="ARBA" id="ARBA00022692"/>
    </source>
</evidence>
<dbReference type="KEGG" id="ipu:124626050"/>
<dbReference type="RefSeq" id="XP_053539518.1">
    <property type="nucleotide sequence ID" value="XM_053683543.1"/>
</dbReference>
<dbReference type="GO" id="GO:0004888">
    <property type="term" value="F:transmembrane signaling receptor activity"/>
    <property type="evidence" value="ECO:0007669"/>
    <property type="project" value="TreeGrafter"/>
</dbReference>
<evidence type="ECO:0000313" key="8">
    <source>
        <dbReference type="Proteomes" id="UP000221080"/>
    </source>
</evidence>
<dbReference type="AlphaFoldDB" id="A0A9F7RMM6"/>
<dbReference type="PANTHER" id="PTHR11860:SF118">
    <property type="entry name" value="CMRF35-LIKE MOLECULE 3-RELATED"/>
    <property type="match status" value="1"/>
</dbReference>
<dbReference type="PANTHER" id="PTHR11860">
    <property type="entry name" value="POLYMERIC-IMMUNOGLOBULIN RECEPTOR"/>
    <property type="match status" value="1"/>
</dbReference>
<evidence type="ECO:0000256" key="6">
    <source>
        <dbReference type="SAM" id="SignalP"/>
    </source>
</evidence>
<keyword evidence="6" id="KW-0732">Signal</keyword>
<comment type="subcellular location">
    <subcellularLocation>
        <location evidence="1">Membrane</location>
    </subcellularLocation>
</comment>
<dbReference type="SUPFAM" id="SSF48726">
    <property type="entry name" value="Immunoglobulin"/>
    <property type="match status" value="2"/>
</dbReference>
<dbReference type="Gene3D" id="2.60.40.10">
    <property type="entry name" value="Immunoglobulins"/>
    <property type="match status" value="2"/>
</dbReference>
<protein>
    <submittedName>
        <fullName evidence="9">CMRF35-like molecule 8</fullName>
    </submittedName>
</protein>
<gene>
    <name evidence="9" type="primary">LOC124626050</name>
</gene>
<keyword evidence="5" id="KW-1133">Transmembrane helix</keyword>
<dbReference type="GeneID" id="124626050"/>
<organism evidence="8 9">
    <name type="scientific">Ictalurus punctatus</name>
    <name type="common">Channel catfish</name>
    <name type="synonym">Silurus punctatus</name>
    <dbReference type="NCBI Taxonomy" id="7998"/>
    <lineage>
        <taxon>Eukaryota</taxon>
        <taxon>Metazoa</taxon>
        <taxon>Chordata</taxon>
        <taxon>Craniata</taxon>
        <taxon>Vertebrata</taxon>
        <taxon>Euteleostomi</taxon>
        <taxon>Actinopterygii</taxon>
        <taxon>Neopterygii</taxon>
        <taxon>Teleostei</taxon>
        <taxon>Ostariophysi</taxon>
        <taxon>Siluriformes</taxon>
        <taxon>Ictaluridae</taxon>
        <taxon>Ictalurus</taxon>
    </lineage>
</organism>
<keyword evidence="8" id="KW-1185">Reference proteome</keyword>
<evidence type="ECO:0000256" key="5">
    <source>
        <dbReference type="SAM" id="Phobius"/>
    </source>
</evidence>
<proteinExistence type="predicted"/>
<dbReference type="InterPro" id="IPR013783">
    <property type="entry name" value="Ig-like_fold"/>
</dbReference>
<feature type="domain" description="Immunoglobulin" evidence="7">
    <location>
        <begin position="127"/>
        <end position="235"/>
    </location>
</feature>
<dbReference type="CDD" id="cd05716">
    <property type="entry name" value="IgV_pIgR_like"/>
    <property type="match status" value="1"/>
</dbReference>